<evidence type="ECO:0000256" key="4">
    <source>
        <dbReference type="ARBA" id="ARBA00023014"/>
    </source>
</evidence>
<dbReference type="EMBL" id="LGCL01000016">
    <property type="protein sequence ID" value="KPL78826.1"/>
    <property type="molecule type" value="Genomic_DNA"/>
</dbReference>
<name>A0A0N8GNR4_9CHLR</name>
<keyword evidence="1" id="KW-0004">4Fe-4S</keyword>
<evidence type="ECO:0000256" key="1">
    <source>
        <dbReference type="ARBA" id="ARBA00022485"/>
    </source>
</evidence>
<keyword evidence="3" id="KW-0408">Iron</keyword>
<accession>A0A0N8GNR4</accession>
<gene>
    <name evidence="7" type="ORF">ADN00_06300</name>
</gene>
<keyword evidence="4" id="KW-0411">Iron-sulfur</keyword>
<comment type="caution">
    <text evidence="7">The sequence shown here is derived from an EMBL/GenBank/DDBJ whole genome shotgun (WGS) entry which is preliminary data.</text>
</comment>
<sequence length="361" mass="39968">MNTTIPTSFSTDSVYRRLARVLDELPNRFPAAEDESDLRLLAKLFSEPEAELAAQLSLDLETPAQIAGRLGRDMRETAGLLKEMSRKGLITIGKTKEGRLGFGLMPFVVGIYEAQVNRMDAEMAELYEAYYQSAFHRALLEQPQVHRVIPVGESVKNNMEVRPFESASEIVNMAQSWGVVDCICRTQKALIGKPCGHPLDVCMILSTQPNAFDNNVTGIRMQTQEEALQTLQRAAQAGLVHCVSNHQRELWYICNCCTCSCGVLRGMAEMGIANVVARSAFVNQVDESLCVGCGECMQACQFSALTLEDVIRVDAMRCVGCGLCVPVCPQDALSLVRRPGEEDPPPTEEDWRQVRRSAHLH</sequence>
<dbReference type="GO" id="GO:0046872">
    <property type="term" value="F:metal ion binding"/>
    <property type="evidence" value="ECO:0007669"/>
    <property type="project" value="UniProtKB-KW"/>
</dbReference>
<evidence type="ECO:0000259" key="6">
    <source>
        <dbReference type="PROSITE" id="PS51379"/>
    </source>
</evidence>
<dbReference type="InterPro" id="IPR050572">
    <property type="entry name" value="Fe-S_Ferredoxin"/>
</dbReference>
<keyword evidence="2" id="KW-0479">Metal-binding</keyword>
<dbReference type="OrthoDB" id="9794954at2"/>
<dbReference type="Pfam" id="PF14697">
    <property type="entry name" value="Fer4_21"/>
    <property type="match status" value="1"/>
</dbReference>
<keyword evidence="8" id="KW-1185">Reference proteome</keyword>
<evidence type="ECO:0000313" key="8">
    <source>
        <dbReference type="Proteomes" id="UP000050417"/>
    </source>
</evidence>
<dbReference type="AlphaFoldDB" id="A0A0N8GNR4"/>
<dbReference type="Gene3D" id="3.30.70.20">
    <property type="match status" value="2"/>
</dbReference>
<dbReference type="PANTHER" id="PTHR43687:SF1">
    <property type="entry name" value="FERREDOXIN III"/>
    <property type="match status" value="1"/>
</dbReference>
<dbReference type="RefSeq" id="WP_075062113.1">
    <property type="nucleotide sequence ID" value="NZ_LGCL01000016.1"/>
</dbReference>
<dbReference type="PROSITE" id="PS51379">
    <property type="entry name" value="4FE4S_FER_2"/>
    <property type="match status" value="2"/>
</dbReference>
<dbReference type="InterPro" id="IPR017900">
    <property type="entry name" value="4Fe4S_Fe_S_CS"/>
</dbReference>
<evidence type="ECO:0000313" key="7">
    <source>
        <dbReference type="EMBL" id="KPL78826.1"/>
    </source>
</evidence>
<reference evidence="7 8" key="1">
    <citation type="submission" date="2015-07" db="EMBL/GenBank/DDBJ databases">
        <title>Genome sequence of Ornatilinea apprima DSM 23815.</title>
        <authorList>
            <person name="Hemp J."/>
            <person name="Ward L.M."/>
            <person name="Pace L.A."/>
            <person name="Fischer W.W."/>
        </authorList>
    </citation>
    <scope>NUCLEOTIDE SEQUENCE [LARGE SCALE GENOMIC DNA]</scope>
    <source>
        <strain evidence="7 8">P3M-1</strain>
    </source>
</reference>
<feature type="domain" description="4Fe-4S ferredoxin-type" evidence="6">
    <location>
        <begin position="309"/>
        <end position="338"/>
    </location>
</feature>
<evidence type="ECO:0000256" key="3">
    <source>
        <dbReference type="ARBA" id="ARBA00023004"/>
    </source>
</evidence>
<dbReference type="Proteomes" id="UP000050417">
    <property type="component" value="Unassembled WGS sequence"/>
</dbReference>
<dbReference type="GO" id="GO:0051539">
    <property type="term" value="F:4 iron, 4 sulfur cluster binding"/>
    <property type="evidence" value="ECO:0007669"/>
    <property type="project" value="UniProtKB-KW"/>
</dbReference>
<organism evidence="7 8">
    <name type="scientific">Ornatilinea apprima</name>
    <dbReference type="NCBI Taxonomy" id="1134406"/>
    <lineage>
        <taxon>Bacteria</taxon>
        <taxon>Bacillati</taxon>
        <taxon>Chloroflexota</taxon>
        <taxon>Anaerolineae</taxon>
        <taxon>Anaerolineales</taxon>
        <taxon>Anaerolineaceae</taxon>
        <taxon>Ornatilinea</taxon>
    </lineage>
</organism>
<evidence type="ECO:0000256" key="5">
    <source>
        <dbReference type="SAM" id="MobiDB-lite"/>
    </source>
</evidence>
<proteinExistence type="predicted"/>
<dbReference type="PANTHER" id="PTHR43687">
    <property type="entry name" value="ADENYLYLSULFATE REDUCTASE, BETA SUBUNIT"/>
    <property type="match status" value="1"/>
</dbReference>
<feature type="region of interest" description="Disordered" evidence="5">
    <location>
        <begin position="338"/>
        <end position="361"/>
    </location>
</feature>
<dbReference type="InterPro" id="IPR017896">
    <property type="entry name" value="4Fe4S_Fe-S-bd"/>
</dbReference>
<dbReference type="PROSITE" id="PS00198">
    <property type="entry name" value="4FE4S_FER_1"/>
    <property type="match status" value="1"/>
</dbReference>
<evidence type="ECO:0000256" key="2">
    <source>
        <dbReference type="ARBA" id="ARBA00022723"/>
    </source>
</evidence>
<feature type="domain" description="4Fe-4S ferredoxin-type" evidence="6">
    <location>
        <begin position="281"/>
        <end position="308"/>
    </location>
</feature>
<protein>
    <recommendedName>
        <fullName evidence="6">4Fe-4S ferredoxin-type domain-containing protein</fullName>
    </recommendedName>
</protein>
<dbReference type="SUPFAM" id="SSF54862">
    <property type="entry name" value="4Fe-4S ferredoxins"/>
    <property type="match status" value="1"/>
</dbReference>
<dbReference type="STRING" id="1134406.ADN00_06300"/>